<accession>A0A517MW76</accession>
<feature type="chain" id="PRO_5022058366" description="Ice-binding protein C-terminal domain-containing protein" evidence="1">
    <location>
        <begin position="26"/>
        <end position="301"/>
    </location>
</feature>
<dbReference type="NCBIfam" id="TIGR02595">
    <property type="entry name" value="PEP_CTERM"/>
    <property type="match status" value="1"/>
</dbReference>
<dbReference type="RefSeq" id="WP_145060401.1">
    <property type="nucleotide sequence ID" value="NZ_CP036263.1"/>
</dbReference>
<name>A0A517MW76_9BACT</name>
<dbReference type="Pfam" id="PF13385">
    <property type="entry name" value="Laminin_G_3"/>
    <property type="match status" value="1"/>
</dbReference>
<evidence type="ECO:0000259" key="2">
    <source>
        <dbReference type="Pfam" id="PF07589"/>
    </source>
</evidence>
<dbReference type="Pfam" id="PF07589">
    <property type="entry name" value="PEP-CTERM"/>
    <property type="match status" value="1"/>
</dbReference>
<dbReference type="Proteomes" id="UP000319852">
    <property type="component" value="Chromosome"/>
</dbReference>
<evidence type="ECO:0000256" key="1">
    <source>
        <dbReference type="SAM" id="SignalP"/>
    </source>
</evidence>
<keyword evidence="1" id="KW-0732">Signal</keyword>
<dbReference type="Gene3D" id="2.60.120.200">
    <property type="match status" value="1"/>
</dbReference>
<sequence length="301" mass="31237" precursor="true">MRSNKRVLWVLTAMIAGLLSSNAVAATVGLWTFNEKAVGQVGSDGDSVLDTSGSANVHNGTIFTDAGDNVPYVAGSPTATDGPALQLERGTGTTGSGISDRVELAGHADFTYSNSDSFTMEILFASDQVVGGAGGNGTGPLVTGIGTFWLDDDTEGKIMFSSGFGTKVDGDSGGTDTRGKTWSTTFVNDGEWHHVAAVFDGTAQESRVYVDGILEGTTDWSAWAGNASYSGTQGTGNGGTLYFGATSQDLAIRELDASVDFVRFSNEALSPENFYNPVPEPSTLILCLVLGVAGNVVRKRG</sequence>
<proteinExistence type="predicted"/>
<keyword evidence="4" id="KW-1185">Reference proteome</keyword>
<dbReference type="KEGG" id="amob:HG15A2_24240"/>
<dbReference type="AlphaFoldDB" id="A0A517MW76"/>
<dbReference type="InterPro" id="IPR013320">
    <property type="entry name" value="ConA-like_dom_sf"/>
</dbReference>
<protein>
    <recommendedName>
        <fullName evidence="2">Ice-binding protein C-terminal domain-containing protein</fullName>
    </recommendedName>
</protein>
<feature type="signal peptide" evidence="1">
    <location>
        <begin position="1"/>
        <end position="25"/>
    </location>
</feature>
<dbReference type="EMBL" id="CP036263">
    <property type="protein sequence ID" value="QDS99132.1"/>
    <property type="molecule type" value="Genomic_DNA"/>
</dbReference>
<gene>
    <name evidence="3" type="ORF">HG15A2_24240</name>
</gene>
<dbReference type="OrthoDB" id="273459at2"/>
<dbReference type="InterPro" id="IPR013424">
    <property type="entry name" value="Ice-binding_C"/>
</dbReference>
<organism evidence="3 4">
    <name type="scientific">Adhaeretor mobilis</name>
    <dbReference type="NCBI Taxonomy" id="1930276"/>
    <lineage>
        <taxon>Bacteria</taxon>
        <taxon>Pseudomonadati</taxon>
        <taxon>Planctomycetota</taxon>
        <taxon>Planctomycetia</taxon>
        <taxon>Pirellulales</taxon>
        <taxon>Lacipirellulaceae</taxon>
        <taxon>Adhaeretor</taxon>
    </lineage>
</organism>
<feature type="domain" description="Ice-binding protein C-terminal" evidence="2">
    <location>
        <begin position="277"/>
        <end position="300"/>
    </location>
</feature>
<evidence type="ECO:0000313" key="3">
    <source>
        <dbReference type="EMBL" id="QDS99132.1"/>
    </source>
</evidence>
<reference evidence="3 4" key="1">
    <citation type="submission" date="2019-02" db="EMBL/GenBank/DDBJ databases">
        <title>Deep-cultivation of Planctomycetes and their phenomic and genomic characterization uncovers novel biology.</title>
        <authorList>
            <person name="Wiegand S."/>
            <person name="Jogler M."/>
            <person name="Boedeker C."/>
            <person name="Pinto D."/>
            <person name="Vollmers J."/>
            <person name="Rivas-Marin E."/>
            <person name="Kohn T."/>
            <person name="Peeters S.H."/>
            <person name="Heuer A."/>
            <person name="Rast P."/>
            <person name="Oberbeckmann S."/>
            <person name="Bunk B."/>
            <person name="Jeske O."/>
            <person name="Meyerdierks A."/>
            <person name="Storesund J.E."/>
            <person name="Kallscheuer N."/>
            <person name="Luecker S."/>
            <person name="Lage O.M."/>
            <person name="Pohl T."/>
            <person name="Merkel B.J."/>
            <person name="Hornburger P."/>
            <person name="Mueller R.-W."/>
            <person name="Bruemmer F."/>
            <person name="Labrenz M."/>
            <person name="Spormann A.M."/>
            <person name="Op den Camp H."/>
            <person name="Overmann J."/>
            <person name="Amann R."/>
            <person name="Jetten M.S.M."/>
            <person name="Mascher T."/>
            <person name="Medema M.H."/>
            <person name="Devos D.P."/>
            <person name="Kaster A.-K."/>
            <person name="Ovreas L."/>
            <person name="Rohde M."/>
            <person name="Galperin M.Y."/>
            <person name="Jogler C."/>
        </authorList>
    </citation>
    <scope>NUCLEOTIDE SEQUENCE [LARGE SCALE GENOMIC DNA]</scope>
    <source>
        <strain evidence="3 4">HG15A2</strain>
    </source>
</reference>
<evidence type="ECO:0000313" key="4">
    <source>
        <dbReference type="Proteomes" id="UP000319852"/>
    </source>
</evidence>
<dbReference type="SUPFAM" id="SSF49899">
    <property type="entry name" value="Concanavalin A-like lectins/glucanases"/>
    <property type="match status" value="1"/>
</dbReference>